<evidence type="ECO:0000313" key="8">
    <source>
        <dbReference type="EMBL" id="SEP89147.1"/>
    </source>
</evidence>
<keyword evidence="1 6" id="KW-0963">Cytoplasm</keyword>
<evidence type="ECO:0000256" key="4">
    <source>
        <dbReference type="ARBA" id="ARBA00022679"/>
    </source>
</evidence>
<dbReference type="EC" id="2.1.1.198" evidence="6"/>
<dbReference type="EMBL" id="FOEN01000003">
    <property type="protein sequence ID" value="SEP89147.1"/>
    <property type="molecule type" value="Genomic_DNA"/>
</dbReference>
<keyword evidence="4 6" id="KW-0808">Transferase</keyword>
<dbReference type="InterPro" id="IPR000878">
    <property type="entry name" value="4pyrrol_Mease"/>
</dbReference>
<dbReference type="Pfam" id="PF00590">
    <property type="entry name" value="TP_methylase"/>
    <property type="match status" value="1"/>
</dbReference>
<dbReference type="OrthoDB" id="9809084at2"/>
<keyword evidence="5 6" id="KW-0949">S-adenosyl-L-methionine</keyword>
<organism evidence="8 9">
    <name type="scientific">Ignavigranum ruoffiae</name>
    <dbReference type="NCBI Taxonomy" id="89093"/>
    <lineage>
        <taxon>Bacteria</taxon>
        <taxon>Bacillati</taxon>
        <taxon>Bacillota</taxon>
        <taxon>Bacilli</taxon>
        <taxon>Lactobacillales</taxon>
        <taxon>Aerococcaceae</taxon>
        <taxon>Ignavigranum</taxon>
    </lineage>
</organism>
<dbReference type="Gene3D" id="3.40.1010.10">
    <property type="entry name" value="Cobalt-precorrin-4 Transmethylase, Domain 1"/>
    <property type="match status" value="1"/>
</dbReference>
<evidence type="ECO:0000256" key="3">
    <source>
        <dbReference type="ARBA" id="ARBA00022603"/>
    </source>
</evidence>
<dbReference type="PANTHER" id="PTHR46111:SF1">
    <property type="entry name" value="RIBOSOMAL RNA SMALL SUBUNIT METHYLTRANSFERASE I"/>
    <property type="match status" value="1"/>
</dbReference>
<dbReference type="FunFam" id="3.30.950.10:FF:000002">
    <property type="entry name" value="Ribosomal RNA small subunit methyltransferase I"/>
    <property type="match status" value="1"/>
</dbReference>
<dbReference type="GO" id="GO:0005737">
    <property type="term" value="C:cytoplasm"/>
    <property type="evidence" value="ECO:0007669"/>
    <property type="project" value="UniProtKB-SubCell"/>
</dbReference>
<sequence>MQIQQSFKLQEEIGSLYLVPTPIGNLEDMTYRAVRVLQEVDLILAEDTRNSGVLLQHYQISTPMNSFHDHSDSQKVDRLVEGLQAGTAYALISDAGMPLINDPGHPLVQACIAQHIPVVALPGANAALTALIASGLAADRFTYYGFFPRKGSDQDQVLAEVGQGSGTAIFYESPHRIHKTVKKLQEQLAESTQLVLGRELTKKFETYIRGDVQSIERWLGDQTLKGELVLLIESGQAKQNEFEAINSLSLAEQVQQIIDSQACTPTQAIKKVAKLNQLSRNQVYAAYHQL</sequence>
<dbReference type="InterPro" id="IPR018063">
    <property type="entry name" value="SAM_MeTrfase_RsmI_CS"/>
</dbReference>
<dbReference type="AlphaFoldDB" id="A0A1H9BK79"/>
<feature type="domain" description="Tetrapyrrole methylase" evidence="7">
    <location>
        <begin position="16"/>
        <end position="215"/>
    </location>
</feature>
<evidence type="ECO:0000256" key="2">
    <source>
        <dbReference type="ARBA" id="ARBA00022552"/>
    </source>
</evidence>
<dbReference type="InterPro" id="IPR014777">
    <property type="entry name" value="4pyrrole_Mease_sub1"/>
</dbReference>
<keyword evidence="9" id="KW-1185">Reference proteome</keyword>
<dbReference type="InterPro" id="IPR014776">
    <property type="entry name" value="4pyrrole_Mease_sub2"/>
</dbReference>
<dbReference type="InterPro" id="IPR035996">
    <property type="entry name" value="4pyrrol_Methylase_sf"/>
</dbReference>
<comment type="similarity">
    <text evidence="6">Belongs to the methyltransferase superfamily. RsmI family.</text>
</comment>
<dbReference type="CDD" id="cd11648">
    <property type="entry name" value="RsmI"/>
    <property type="match status" value="1"/>
</dbReference>
<evidence type="ECO:0000256" key="5">
    <source>
        <dbReference type="ARBA" id="ARBA00022691"/>
    </source>
</evidence>
<comment type="catalytic activity">
    <reaction evidence="6">
        <text>cytidine(1402) in 16S rRNA + S-adenosyl-L-methionine = 2'-O-methylcytidine(1402) in 16S rRNA + S-adenosyl-L-homocysteine + H(+)</text>
        <dbReference type="Rhea" id="RHEA:42924"/>
        <dbReference type="Rhea" id="RHEA-COMP:10285"/>
        <dbReference type="Rhea" id="RHEA-COMP:10286"/>
        <dbReference type="ChEBI" id="CHEBI:15378"/>
        <dbReference type="ChEBI" id="CHEBI:57856"/>
        <dbReference type="ChEBI" id="CHEBI:59789"/>
        <dbReference type="ChEBI" id="CHEBI:74495"/>
        <dbReference type="ChEBI" id="CHEBI:82748"/>
        <dbReference type="EC" id="2.1.1.198"/>
    </reaction>
</comment>
<comment type="function">
    <text evidence="6">Catalyzes the 2'-O-methylation of the ribose of cytidine 1402 (C1402) in 16S rRNA.</text>
</comment>
<keyword evidence="2 6" id="KW-0698">rRNA processing</keyword>
<dbReference type="GO" id="GO:0070677">
    <property type="term" value="F:rRNA (cytosine-2'-O-)-methyltransferase activity"/>
    <property type="evidence" value="ECO:0007669"/>
    <property type="project" value="UniProtKB-UniRule"/>
</dbReference>
<comment type="subcellular location">
    <subcellularLocation>
        <location evidence="6">Cytoplasm</location>
    </subcellularLocation>
</comment>
<evidence type="ECO:0000256" key="1">
    <source>
        <dbReference type="ARBA" id="ARBA00022490"/>
    </source>
</evidence>
<name>A0A1H9BK79_9LACT</name>
<reference evidence="8 9" key="1">
    <citation type="submission" date="2016-10" db="EMBL/GenBank/DDBJ databases">
        <authorList>
            <person name="de Groot N.N."/>
        </authorList>
    </citation>
    <scope>NUCLEOTIDE SEQUENCE [LARGE SCALE GENOMIC DNA]</scope>
    <source>
        <strain evidence="8 9">DSM 15695</strain>
    </source>
</reference>
<proteinExistence type="inferred from homology"/>
<dbReference type="SUPFAM" id="SSF53790">
    <property type="entry name" value="Tetrapyrrole methylase"/>
    <property type="match status" value="1"/>
</dbReference>
<dbReference type="PROSITE" id="PS01296">
    <property type="entry name" value="RSMI"/>
    <property type="match status" value="1"/>
</dbReference>
<evidence type="ECO:0000313" key="9">
    <source>
        <dbReference type="Proteomes" id="UP000198833"/>
    </source>
</evidence>
<gene>
    <name evidence="6" type="primary">rsmI</name>
    <name evidence="8" type="ORF">SAMN04488558_10318</name>
</gene>
<keyword evidence="3 6" id="KW-0489">Methyltransferase</keyword>
<dbReference type="Proteomes" id="UP000198833">
    <property type="component" value="Unassembled WGS sequence"/>
</dbReference>
<dbReference type="STRING" id="89093.SAMN04488558_10318"/>
<evidence type="ECO:0000256" key="6">
    <source>
        <dbReference type="HAMAP-Rule" id="MF_01877"/>
    </source>
</evidence>
<dbReference type="Gene3D" id="3.30.950.10">
    <property type="entry name" value="Methyltransferase, Cobalt-precorrin-4 Transmethylase, Domain 2"/>
    <property type="match status" value="1"/>
</dbReference>
<dbReference type="RefSeq" id="WP_092570714.1">
    <property type="nucleotide sequence ID" value="NZ_CALUDV010000006.1"/>
</dbReference>
<protein>
    <recommendedName>
        <fullName evidence="6">Ribosomal RNA small subunit methyltransferase I</fullName>
        <ecNumber evidence="6">2.1.1.198</ecNumber>
    </recommendedName>
    <alternativeName>
        <fullName evidence="6">16S rRNA 2'-O-ribose C1402 methyltransferase</fullName>
    </alternativeName>
    <alternativeName>
        <fullName evidence="6">rRNA (cytidine-2'-O-)-methyltransferase RsmI</fullName>
    </alternativeName>
</protein>
<dbReference type="HAMAP" id="MF_01877">
    <property type="entry name" value="16SrRNA_methyltr_I"/>
    <property type="match status" value="1"/>
</dbReference>
<dbReference type="NCBIfam" id="TIGR00096">
    <property type="entry name" value="16S rRNA (cytidine(1402)-2'-O)-methyltransferase"/>
    <property type="match status" value="1"/>
</dbReference>
<dbReference type="InterPro" id="IPR008189">
    <property type="entry name" value="rRNA_ssu_MeTfrase_I"/>
</dbReference>
<dbReference type="PANTHER" id="PTHR46111">
    <property type="entry name" value="RIBOSOMAL RNA SMALL SUBUNIT METHYLTRANSFERASE I"/>
    <property type="match status" value="1"/>
</dbReference>
<dbReference type="PIRSF" id="PIRSF005917">
    <property type="entry name" value="MTase_YraL"/>
    <property type="match status" value="1"/>
</dbReference>
<dbReference type="FunFam" id="3.40.1010.10:FF:000002">
    <property type="entry name" value="Ribosomal RNA small subunit methyltransferase I"/>
    <property type="match status" value="1"/>
</dbReference>
<evidence type="ECO:0000259" key="7">
    <source>
        <dbReference type="Pfam" id="PF00590"/>
    </source>
</evidence>
<accession>A0A1H9BK79</accession>